<dbReference type="InterPro" id="IPR006176">
    <property type="entry name" value="3-OHacyl-CoA_DH_NAD-bd"/>
</dbReference>
<dbReference type="Pfam" id="PF00378">
    <property type="entry name" value="ECH_1"/>
    <property type="match status" value="1"/>
</dbReference>
<evidence type="ECO:0000259" key="14">
    <source>
        <dbReference type="Pfam" id="PF02737"/>
    </source>
</evidence>
<dbReference type="InterPro" id="IPR029045">
    <property type="entry name" value="ClpP/crotonase-like_dom_sf"/>
</dbReference>
<gene>
    <name evidence="15" type="primary">fadJ</name>
    <name evidence="15" type="ORF">Poly30_14700</name>
</gene>
<dbReference type="GO" id="GO:0006635">
    <property type="term" value="P:fatty acid beta-oxidation"/>
    <property type="evidence" value="ECO:0007669"/>
    <property type="project" value="UniProtKB-UniPathway"/>
</dbReference>
<dbReference type="Pfam" id="PF00725">
    <property type="entry name" value="3HCDH"/>
    <property type="match status" value="1"/>
</dbReference>
<dbReference type="AlphaFoldDB" id="A0A518EPE8"/>
<reference evidence="15 16" key="1">
    <citation type="submission" date="2019-02" db="EMBL/GenBank/DDBJ databases">
        <title>Deep-cultivation of Planctomycetes and their phenomic and genomic characterization uncovers novel biology.</title>
        <authorList>
            <person name="Wiegand S."/>
            <person name="Jogler M."/>
            <person name="Boedeker C."/>
            <person name="Pinto D."/>
            <person name="Vollmers J."/>
            <person name="Rivas-Marin E."/>
            <person name="Kohn T."/>
            <person name="Peeters S.H."/>
            <person name="Heuer A."/>
            <person name="Rast P."/>
            <person name="Oberbeckmann S."/>
            <person name="Bunk B."/>
            <person name="Jeske O."/>
            <person name="Meyerdierks A."/>
            <person name="Storesund J.E."/>
            <person name="Kallscheuer N."/>
            <person name="Luecker S."/>
            <person name="Lage O.M."/>
            <person name="Pohl T."/>
            <person name="Merkel B.J."/>
            <person name="Hornburger P."/>
            <person name="Mueller R.-W."/>
            <person name="Bruemmer F."/>
            <person name="Labrenz M."/>
            <person name="Spormann A.M."/>
            <person name="Op den Camp H."/>
            <person name="Overmann J."/>
            <person name="Amann R."/>
            <person name="Jetten M.S.M."/>
            <person name="Mascher T."/>
            <person name="Medema M.H."/>
            <person name="Devos D.P."/>
            <person name="Kaster A.-K."/>
            <person name="Ovreas L."/>
            <person name="Rohde M."/>
            <person name="Galperin M.Y."/>
            <person name="Jogler C."/>
        </authorList>
    </citation>
    <scope>NUCLEOTIDE SEQUENCE [LARGE SCALE GENOMIC DNA]</scope>
    <source>
        <strain evidence="15 16">Poly30</strain>
    </source>
</reference>
<dbReference type="InterPro" id="IPR001753">
    <property type="entry name" value="Enoyl-CoA_hydra/iso"/>
</dbReference>
<dbReference type="EC" id="4.2.1.17" evidence="4"/>
<evidence type="ECO:0000256" key="5">
    <source>
        <dbReference type="ARBA" id="ARBA00022832"/>
    </source>
</evidence>
<evidence type="ECO:0000256" key="2">
    <source>
        <dbReference type="ARBA" id="ARBA00007005"/>
    </source>
</evidence>
<dbReference type="OrthoDB" id="9771883at2"/>
<dbReference type="InterPro" id="IPR050136">
    <property type="entry name" value="FA_oxidation_alpha_subunit"/>
</dbReference>
<dbReference type="PROSITE" id="PS00067">
    <property type="entry name" value="3HCDH"/>
    <property type="match status" value="1"/>
</dbReference>
<evidence type="ECO:0000256" key="6">
    <source>
        <dbReference type="ARBA" id="ARBA00022963"/>
    </source>
</evidence>
<evidence type="ECO:0000256" key="4">
    <source>
        <dbReference type="ARBA" id="ARBA00012076"/>
    </source>
</evidence>
<evidence type="ECO:0000256" key="3">
    <source>
        <dbReference type="ARBA" id="ARBA00008750"/>
    </source>
</evidence>
<keyword evidence="11" id="KW-0511">Multifunctional enzyme</keyword>
<dbReference type="PANTHER" id="PTHR43612:SF3">
    <property type="entry name" value="TRIFUNCTIONAL ENZYME SUBUNIT ALPHA, MITOCHONDRIAL"/>
    <property type="match status" value="1"/>
</dbReference>
<dbReference type="CDD" id="cd06558">
    <property type="entry name" value="crotonase-like"/>
    <property type="match status" value="1"/>
</dbReference>
<dbReference type="GO" id="GO:0070403">
    <property type="term" value="F:NAD+ binding"/>
    <property type="evidence" value="ECO:0007669"/>
    <property type="project" value="InterPro"/>
</dbReference>
<dbReference type="UniPathway" id="UPA00659"/>
<keyword evidence="7" id="KW-0560">Oxidoreductase</keyword>
<evidence type="ECO:0000256" key="12">
    <source>
        <dbReference type="ARBA" id="ARBA00049556"/>
    </source>
</evidence>
<organism evidence="15 16">
    <name type="scientific">Saltatorellus ferox</name>
    <dbReference type="NCBI Taxonomy" id="2528018"/>
    <lineage>
        <taxon>Bacteria</taxon>
        <taxon>Pseudomonadati</taxon>
        <taxon>Planctomycetota</taxon>
        <taxon>Planctomycetia</taxon>
        <taxon>Planctomycetia incertae sedis</taxon>
        <taxon>Saltatorellus</taxon>
    </lineage>
</organism>
<comment type="catalytic activity">
    <reaction evidence="12">
        <text>a (3S)-3-hydroxyacyl-CoA + NAD(+) = a 3-oxoacyl-CoA + NADH + H(+)</text>
        <dbReference type="Rhea" id="RHEA:22432"/>
        <dbReference type="ChEBI" id="CHEBI:15378"/>
        <dbReference type="ChEBI" id="CHEBI:57318"/>
        <dbReference type="ChEBI" id="CHEBI:57540"/>
        <dbReference type="ChEBI" id="CHEBI:57945"/>
        <dbReference type="ChEBI" id="CHEBI:90726"/>
        <dbReference type="EC" id="1.1.1.35"/>
    </reaction>
</comment>
<dbReference type="GO" id="GO:0004300">
    <property type="term" value="F:enoyl-CoA hydratase activity"/>
    <property type="evidence" value="ECO:0007669"/>
    <property type="project" value="UniProtKB-EC"/>
</dbReference>
<evidence type="ECO:0000256" key="10">
    <source>
        <dbReference type="ARBA" id="ARBA00023239"/>
    </source>
</evidence>
<protein>
    <recommendedName>
        <fullName evidence="4">enoyl-CoA hydratase</fullName>
        <ecNumber evidence="4">4.2.1.17</ecNumber>
    </recommendedName>
</protein>
<evidence type="ECO:0000256" key="11">
    <source>
        <dbReference type="ARBA" id="ARBA00023268"/>
    </source>
</evidence>
<comment type="pathway">
    <text evidence="1">Lipid metabolism; fatty acid beta-oxidation.</text>
</comment>
<evidence type="ECO:0000313" key="15">
    <source>
        <dbReference type="EMBL" id="QDV05967.1"/>
    </source>
</evidence>
<dbReference type="InterPro" id="IPR006108">
    <property type="entry name" value="3HC_DH_C"/>
</dbReference>
<keyword evidence="10" id="KW-0456">Lyase</keyword>
<dbReference type="Pfam" id="PF02737">
    <property type="entry name" value="3HCDH_N"/>
    <property type="match status" value="1"/>
</dbReference>
<dbReference type="Gene3D" id="3.90.226.10">
    <property type="entry name" value="2-enoyl-CoA Hydratase, Chain A, domain 1"/>
    <property type="match status" value="1"/>
</dbReference>
<feature type="domain" description="3-hydroxyacyl-CoA dehydrogenase C-terminal" evidence="13">
    <location>
        <begin position="508"/>
        <end position="600"/>
    </location>
</feature>
<keyword evidence="9" id="KW-0443">Lipid metabolism</keyword>
<dbReference type="PANTHER" id="PTHR43612">
    <property type="entry name" value="TRIFUNCTIONAL ENZYME SUBUNIT ALPHA"/>
    <property type="match status" value="1"/>
</dbReference>
<dbReference type="FunFam" id="3.40.50.720:FF:000009">
    <property type="entry name" value="Fatty oxidation complex, alpha subunit"/>
    <property type="match status" value="1"/>
</dbReference>
<dbReference type="SUPFAM" id="SSF48179">
    <property type="entry name" value="6-phosphogluconate dehydrogenase C-terminal domain-like"/>
    <property type="match status" value="2"/>
</dbReference>
<evidence type="ECO:0000256" key="8">
    <source>
        <dbReference type="ARBA" id="ARBA00023027"/>
    </source>
</evidence>
<evidence type="ECO:0000256" key="1">
    <source>
        <dbReference type="ARBA" id="ARBA00005005"/>
    </source>
</evidence>
<comment type="similarity">
    <text evidence="2">In the central section; belongs to the 3-hydroxyacyl-CoA dehydrogenase family.</text>
</comment>
<evidence type="ECO:0000313" key="16">
    <source>
        <dbReference type="Proteomes" id="UP000320390"/>
    </source>
</evidence>
<keyword evidence="6" id="KW-0442">Lipid degradation</keyword>
<dbReference type="EMBL" id="CP036434">
    <property type="protein sequence ID" value="QDV05967.1"/>
    <property type="molecule type" value="Genomic_DNA"/>
</dbReference>
<dbReference type="Gene3D" id="1.10.1040.50">
    <property type="match status" value="1"/>
</dbReference>
<dbReference type="InterPro" id="IPR006180">
    <property type="entry name" value="3-OHacyl-CoA_DH_CS"/>
</dbReference>
<dbReference type="RefSeq" id="WP_145195726.1">
    <property type="nucleotide sequence ID" value="NZ_CP036434.1"/>
</dbReference>
<evidence type="ECO:0000259" key="13">
    <source>
        <dbReference type="Pfam" id="PF00725"/>
    </source>
</evidence>
<comment type="similarity">
    <text evidence="3">In the N-terminal section; belongs to the enoyl-CoA hydratase/isomerase family.</text>
</comment>
<dbReference type="SUPFAM" id="SSF51735">
    <property type="entry name" value="NAD(P)-binding Rossmann-fold domains"/>
    <property type="match status" value="1"/>
</dbReference>
<keyword evidence="5" id="KW-0276">Fatty acid metabolism</keyword>
<feature type="domain" description="3-hydroxyacyl-CoA dehydrogenase NAD binding" evidence="14">
    <location>
        <begin position="329"/>
        <end position="506"/>
    </location>
</feature>
<name>A0A518EPE8_9BACT</name>
<dbReference type="InterPro" id="IPR036291">
    <property type="entry name" value="NAD(P)-bd_dom_sf"/>
</dbReference>
<proteinExistence type="inferred from homology"/>
<dbReference type="InterPro" id="IPR008927">
    <property type="entry name" value="6-PGluconate_DH-like_C_sf"/>
</dbReference>
<sequence length="738" mass="78603">MIDLSQFPSPENAPAPGECLKIERPEPGLAVLTILSPHKSFPVLDAPLLRDLDAAVTEFEGDDSLEGIVITGRRADQFLAGADVEAIAQITDPEVVRKAVLAVHGLFARIERLAARTVAAVGGPVPGGALELSLSCNVILATDSSKTKIGLPETMLGIIPGWGGSHRLPWRVGVPTALDAILTGRLYPAKKAFQLGIVDRLTKEEYLHRIAADIAMGRIRIKKKTRGAKSWLVDRNPLAKAVIRNQAKKQVDSKAHGNYPAPYRALDLVLNAHGKSLTEAATLEADAVAELATGKISKNLVSIFFASEAAKKLGQFADGTSPAKFTAGAVVGGGVMGAGIASLMAEKGLTTRLCDLNQAALDGATITHRADIAKKLRRKRLTPSRADAAIDGLSVSVGITGVGHAEIAVEAVAEIMGVKRKVFGDLAAAMADDAILATNTSSLSVTEMQEALPQPERVVGMHFFNPVKAMPLVEIVRGAQTSDETVTRTAALAIQLGKTPVVTKDVPGFLVNRLLGPYLDEAVRLFVEGVSPLRIDRLLLQFGMPMGPFKLLDEVGLDIAAHAAKSLHEGYGTRMTPCDAIAGMMKPTRLGKKSGRGFYDHTGKGKPELMDDLAQFQRGTSAMSMSDEEIVERIVLAMMGEGARAFEERVVATAQEFDLATVFGTGFAPFRGGLLKYADAVGAKRVVALMDKHRGMKDVQARGAGSVQRFEPTERLREMAFSELSFHETGPSKAKKSA</sequence>
<keyword evidence="8" id="KW-0520">NAD</keyword>
<dbReference type="GO" id="GO:0016509">
    <property type="term" value="F:long-chain (3S)-3-hydroxyacyl-CoA dehydrogenase (NAD+) activity"/>
    <property type="evidence" value="ECO:0007669"/>
    <property type="project" value="TreeGrafter"/>
</dbReference>
<accession>A0A518EPE8</accession>
<dbReference type="Gene3D" id="3.40.50.720">
    <property type="entry name" value="NAD(P)-binding Rossmann-like Domain"/>
    <property type="match status" value="1"/>
</dbReference>
<keyword evidence="16" id="KW-1185">Reference proteome</keyword>
<evidence type="ECO:0000256" key="9">
    <source>
        <dbReference type="ARBA" id="ARBA00023098"/>
    </source>
</evidence>
<dbReference type="Proteomes" id="UP000320390">
    <property type="component" value="Chromosome"/>
</dbReference>
<dbReference type="SUPFAM" id="SSF52096">
    <property type="entry name" value="ClpP/crotonase"/>
    <property type="match status" value="1"/>
</dbReference>
<evidence type="ECO:0000256" key="7">
    <source>
        <dbReference type="ARBA" id="ARBA00023002"/>
    </source>
</evidence>